<dbReference type="Pfam" id="PF00440">
    <property type="entry name" value="TetR_N"/>
    <property type="match status" value="1"/>
</dbReference>
<dbReference type="OrthoDB" id="6430772at2"/>
<protein>
    <submittedName>
        <fullName evidence="4">TetR family transcriptional regulator</fullName>
    </submittedName>
</protein>
<comment type="caution">
    <text evidence="4">The sequence shown here is derived from an EMBL/GenBank/DDBJ whole genome shotgun (WGS) entry which is preliminary data.</text>
</comment>
<name>I2GBF1_9BACT</name>
<dbReference type="GO" id="GO:0003677">
    <property type="term" value="F:DNA binding"/>
    <property type="evidence" value="ECO:0007669"/>
    <property type="project" value="UniProtKB-UniRule"/>
</dbReference>
<dbReference type="PANTHER" id="PTHR43479">
    <property type="entry name" value="ACREF/ENVCD OPERON REPRESSOR-RELATED"/>
    <property type="match status" value="1"/>
</dbReference>
<dbReference type="Gene3D" id="1.10.357.10">
    <property type="entry name" value="Tetracycline Repressor, domain 2"/>
    <property type="match status" value="1"/>
</dbReference>
<accession>I2GBF1</accession>
<dbReference type="Proteomes" id="UP000009309">
    <property type="component" value="Unassembled WGS sequence"/>
</dbReference>
<gene>
    <name evidence="4" type="ORF">BN8_00140</name>
</gene>
<evidence type="ECO:0000256" key="2">
    <source>
        <dbReference type="PROSITE-ProRule" id="PRU00335"/>
    </source>
</evidence>
<dbReference type="PANTHER" id="PTHR43479:SF11">
    <property type="entry name" value="ACREF_ENVCD OPERON REPRESSOR-RELATED"/>
    <property type="match status" value="1"/>
</dbReference>
<proteinExistence type="predicted"/>
<evidence type="ECO:0000313" key="5">
    <source>
        <dbReference type="Proteomes" id="UP000009309"/>
    </source>
</evidence>
<evidence type="ECO:0000256" key="1">
    <source>
        <dbReference type="ARBA" id="ARBA00023125"/>
    </source>
</evidence>
<feature type="DNA-binding region" description="H-T-H motif" evidence="2">
    <location>
        <begin position="29"/>
        <end position="48"/>
    </location>
</feature>
<evidence type="ECO:0000313" key="4">
    <source>
        <dbReference type="EMBL" id="CCH51225.1"/>
    </source>
</evidence>
<keyword evidence="1 2" id="KW-0238">DNA-binding</keyword>
<dbReference type="SUPFAM" id="SSF46689">
    <property type="entry name" value="Homeodomain-like"/>
    <property type="match status" value="1"/>
</dbReference>
<organism evidence="4 5">
    <name type="scientific">Fibrisoma limi BUZ 3</name>
    <dbReference type="NCBI Taxonomy" id="1185876"/>
    <lineage>
        <taxon>Bacteria</taxon>
        <taxon>Pseudomonadati</taxon>
        <taxon>Bacteroidota</taxon>
        <taxon>Cytophagia</taxon>
        <taxon>Cytophagales</taxon>
        <taxon>Spirosomataceae</taxon>
        <taxon>Fibrisoma</taxon>
    </lineage>
</organism>
<dbReference type="PROSITE" id="PS50977">
    <property type="entry name" value="HTH_TETR_2"/>
    <property type="match status" value="1"/>
</dbReference>
<evidence type="ECO:0000259" key="3">
    <source>
        <dbReference type="PROSITE" id="PS50977"/>
    </source>
</evidence>
<dbReference type="InterPro" id="IPR050624">
    <property type="entry name" value="HTH-type_Tx_Regulator"/>
</dbReference>
<dbReference type="InterPro" id="IPR001647">
    <property type="entry name" value="HTH_TetR"/>
</dbReference>
<dbReference type="AlphaFoldDB" id="I2GBF1"/>
<sequence length="196" mass="22655">MRTRNADKQELVKQKAIELIVNDGFDGFSVNKLARACSISVATLYIYYRDKDDLIRQIGLEVGQTFFAHTFRDFSPQMPFAEGLTKQWENRARFWLEYPQEVAFYEMIRLSPYGEFVLEESMVAFKEIMSEFLHRAIRNKELTPVTPEVFWSVAYGPLYTLLRFHSAKKGLGGNAFELSDQHLADALKLVIKALTP</sequence>
<keyword evidence="5" id="KW-1185">Reference proteome</keyword>
<dbReference type="InterPro" id="IPR009057">
    <property type="entry name" value="Homeodomain-like_sf"/>
</dbReference>
<feature type="domain" description="HTH tetR-type" evidence="3">
    <location>
        <begin position="6"/>
        <end position="66"/>
    </location>
</feature>
<dbReference type="EMBL" id="CAIT01000004">
    <property type="protein sequence ID" value="CCH51225.1"/>
    <property type="molecule type" value="Genomic_DNA"/>
</dbReference>
<dbReference type="RefSeq" id="WP_009279813.1">
    <property type="nucleotide sequence ID" value="NZ_CAIT01000004.1"/>
</dbReference>
<dbReference type="STRING" id="1185876.BN8_00140"/>
<reference evidence="4 5" key="1">
    <citation type="journal article" date="2012" name="J. Bacteriol.">
        <title>Genome Sequence of the Filamentous Bacterium Fibrisoma limi BUZ 3T.</title>
        <authorList>
            <person name="Filippini M."/>
            <person name="Qi W."/>
            <person name="Jaenicke S."/>
            <person name="Goesmann A."/>
            <person name="Smits T.H."/>
            <person name="Bagheri H.C."/>
        </authorList>
    </citation>
    <scope>NUCLEOTIDE SEQUENCE [LARGE SCALE GENOMIC DNA]</scope>
    <source>
        <strain evidence="5">BUZ 3T</strain>
    </source>
</reference>
<dbReference type="eggNOG" id="COG1309">
    <property type="taxonomic scope" value="Bacteria"/>
</dbReference>